<organism evidence="2">
    <name type="scientific">Marivirga arenosa</name>
    <dbReference type="NCBI Taxonomy" id="3059076"/>
    <lineage>
        <taxon>Bacteria</taxon>
        <taxon>Pseudomonadati</taxon>
        <taxon>Bacteroidota</taxon>
        <taxon>Cytophagia</taxon>
        <taxon>Cytophagales</taxon>
        <taxon>Marivirgaceae</taxon>
        <taxon>Marivirga</taxon>
    </lineage>
</organism>
<dbReference type="EMBL" id="CP129968">
    <property type="protein sequence ID" value="WKK82890.2"/>
    <property type="molecule type" value="Genomic_DNA"/>
</dbReference>
<dbReference type="KEGG" id="marp:QYS47_13320"/>
<sequence length="216" mass="24915">MNFKAILRIIPWIVVLILLVFLWLRRLGNYTSPEKVNTDYTLVLQQIEKLGKLELVKYNYKEVVEVENIAKRYLDLGYFYIPGGQDQKAILIAQGEAVACLDLMKIKKEDISIENDTLTILLPQTEICYYKVNLENSKFYDLRTSRDDKKAAEFVDQVYAKAEKQIKIAALESGILTDAKNMSHDILKPFVENITGMPVLLIYPEQPKSIPIRIEK</sequence>
<evidence type="ECO:0000256" key="1">
    <source>
        <dbReference type="SAM" id="Phobius"/>
    </source>
</evidence>
<dbReference type="InterPro" id="IPR025324">
    <property type="entry name" value="DUF4230"/>
</dbReference>
<protein>
    <submittedName>
        <fullName evidence="2">DUF4230 domain-containing protein</fullName>
    </submittedName>
</protein>
<dbReference type="Pfam" id="PF14014">
    <property type="entry name" value="DUF4230"/>
    <property type="match status" value="1"/>
</dbReference>
<keyword evidence="1" id="KW-0812">Transmembrane</keyword>
<proteinExistence type="predicted"/>
<name>A0AA49JD25_9BACT</name>
<feature type="transmembrane region" description="Helical" evidence="1">
    <location>
        <begin position="6"/>
        <end position="24"/>
    </location>
</feature>
<keyword evidence="1" id="KW-0472">Membrane</keyword>
<gene>
    <name evidence="2" type="ORF">QYS47_13320</name>
</gene>
<reference evidence="2" key="1">
    <citation type="submission" date="2023-08" db="EMBL/GenBank/DDBJ databases">
        <title>Comparative genomics and taxonomic characterization of three novel marine species of genus Marivirga.</title>
        <authorList>
            <person name="Muhammad N."/>
            <person name="Kim S.-G."/>
        </authorList>
    </citation>
    <scope>NUCLEOTIDE SEQUENCE</scope>
    <source>
        <strain evidence="2">BKB1-2</strain>
    </source>
</reference>
<dbReference type="RefSeq" id="WP_322347435.1">
    <property type="nucleotide sequence ID" value="NZ_CP129968.2"/>
</dbReference>
<keyword evidence="1" id="KW-1133">Transmembrane helix</keyword>
<accession>A0AA49JD25</accession>
<dbReference type="Proteomes" id="UP001232019">
    <property type="component" value="Chromosome"/>
</dbReference>
<dbReference type="AlphaFoldDB" id="A0AA49JD25"/>
<evidence type="ECO:0000313" key="2">
    <source>
        <dbReference type="EMBL" id="WKK82890.2"/>
    </source>
</evidence>